<feature type="compositionally biased region" description="Basic residues" evidence="6">
    <location>
        <begin position="428"/>
        <end position="439"/>
    </location>
</feature>
<evidence type="ECO:0000256" key="2">
    <source>
        <dbReference type="ARBA" id="ARBA00022490"/>
    </source>
</evidence>
<keyword evidence="5" id="KW-0694">RNA-binding</keyword>
<feature type="domain" description="DZF" evidence="8">
    <location>
        <begin position="55"/>
        <end position="418"/>
    </location>
</feature>
<feature type="domain" description="DRBM" evidence="7">
    <location>
        <begin position="549"/>
        <end position="615"/>
    </location>
</feature>
<keyword evidence="2" id="KW-0963">Cytoplasm</keyword>
<dbReference type="FunFam" id="3.30.160.20:FF:000006">
    <property type="entry name" value="interleukin enhancer-binding factor 3 isoform X2"/>
    <property type="match status" value="1"/>
</dbReference>
<dbReference type="InterPro" id="IPR043519">
    <property type="entry name" value="NT_sf"/>
</dbReference>
<organism evidence="9 10">
    <name type="scientific">Knipowitschia caucasica</name>
    <name type="common">Caucasian dwarf goby</name>
    <name type="synonym">Pomatoschistus caucasicus</name>
    <dbReference type="NCBI Taxonomy" id="637954"/>
    <lineage>
        <taxon>Eukaryota</taxon>
        <taxon>Metazoa</taxon>
        <taxon>Chordata</taxon>
        <taxon>Craniata</taxon>
        <taxon>Vertebrata</taxon>
        <taxon>Euteleostomi</taxon>
        <taxon>Actinopterygii</taxon>
        <taxon>Neopterygii</taxon>
        <taxon>Teleostei</taxon>
        <taxon>Neoteleostei</taxon>
        <taxon>Acanthomorphata</taxon>
        <taxon>Gobiaria</taxon>
        <taxon>Gobiiformes</taxon>
        <taxon>Gobioidei</taxon>
        <taxon>Gobiidae</taxon>
        <taxon>Gobiinae</taxon>
        <taxon>Knipowitschia</taxon>
    </lineage>
</organism>
<dbReference type="Pfam" id="PF20965">
    <property type="entry name" value="DZF_C"/>
    <property type="match status" value="1"/>
</dbReference>
<dbReference type="Gene3D" id="1.10.1410.40">
    <property type="match status" value="1"/>
</dbReference>
<evidence type="ECO:0000313" key="9">
    <source>
        <dbReference type="EMBL" id="CAL1602020.1"/>
    </source>
</evidence>
<evidence type="ECO:0000256" key="3">
    <source>
        <dbReference type="ARBA" id="ARBA00022737"/>
    </source>
</evidence>
<dbReference type="Pfam" id="PF07528">
    <property type="entry name" value="DZF_N"/>
    <property type="match status" value="1"/>
</dbReference>
<dbReference type="PANTHER" id="PTHR45762">
    <property type="entry name" value="ZINC FINGER RNA-BINDING PROTEIN"/>
    <property type="match status" value="1"/>
</dbReference>
<evidence type="ECO:0000313" key="10">
    <source>
        <dbReference type="Proteomes" id="UP001497482"/>
    </source>
</evidence>
<keyword evidence="4" id="KW-0238">DNA-binding</keyword>
<feature type="region of interest" description="Disordered" evidence="6">
    <location>
        <begin position="639"/>
        <end position="677"/>
    </location>
</feature>
<sequence length="814" mass="90424">MAAAQAKWDEREAYEELLYWDDLIQRGHRLHPHDYDRYEELRYWYDCLCYKEDLRHYHDYLAAVEEIEGQKQQEQTCPRPYDRHVMAKHSDIYPSARLLDAVQMIVSHVEHALKPVSDQMDVTPSEFSDEQGRVLRGVMRVGLVAKGLILKGDRDLELVLLSSKKPTLSLLRQVTEKLALELETISPGMYTTADNTENGAIVVQSTTKPILTLQVYLTSPLVRTVKSTEKDEETQTVSDPPDVLDRQKCLTALASLRHAKWFQAKVSELGSALVVIRILRDLCNRVPTWQPLSGWPLELLVEKAIVTSERPLGAGEALRRVFESISTGILYKDGAGIKDPCEKDPLDAIEHLSTQQREDITNNAQHILRLWAFGQIHKVLGMGAKPKKPQKHEASSANTSAPGPRGYPPAKRPFSAVDTGKEQSHLNSKQRKFQKRFQRKPVSDDINMNAVMRLNQYRPGLAYRLTSQSGPVHEPVFTMAVDFNGKTFEATGRSKRSAKINVATKVLQELGLSTAPAESNGSSGGQDGVKAATKTGSEEGVLGAILTKHGKNPVMELNEKRRSLRYELSAETGGSHEKCFVIEVDVDGQKFKGSGSNKKEAKARAALAALEALFPEDETRFYQKKKVTYTDMHIPGFGTIRGIPTDNGSRGRGRGRGRDKSSAGPSYNKTNYSYESNSGSSYHKLYGSGDASTADNIGSYGTFYPDTTTYSAVPVSNPAAAVAVTTQPDYTAMPPPVDQQSPYSYGYGGEKKKMLTQEQDYSMYPTAYPSSVTGGQEYNNYGWGQQTWDGQHYAYQGYTGQDQSAYPGYSGTSY</sequence>
<keyword evidence="3" id="KW-0677">Repeat</keyword>
<dbReference type="InterPro" id="IPR049401">
    <property type="entry name" value="DZF_dom_N"/>
</dbReference>
<dbReference type="AlphaFoldDB" id="A0AAV2LLJ3"/>
<dbReference type="InterPro" id="IPR014720">
    <property type="entry name" value="dsRBD_dom"/>
</dbReference>
<proteinExistence type="predicted"/>
<dbReference type="Pfam" id="PF00035">
    <property type="entry name" value="dsrm"/>
    <property type="match status" value="2"/>
</dbReference>
<dbReference type="Gene3D" id="3.30.160.20">
    <property type="match status" value="2"/>
</dbReference>
<dbReference type="InterPro" id="IPR049402">
    <property type="entry name" value="DZF_dom_C"/>
</dbReference>
<dbReference type="PROSITE" id="PS51703">
    <property type="entry name" value="DZF"/>
    <property type="match status" value="1"/>
</dbReference>
<dbReference type="InterPro" id="IPR006561">
    <property type="entry name" value="DZF_dom"/>
</dbReference>
<evidence type="ECO:0000256" key="6">
    <source>
        <dbReference type="SAM" id="MobiDB-lite"/>
    </source>
</evidence>
<dbReference type="SMART" id="SM00572">
    <property type="entry name" value="DZF"/>
    <property type="match status" value="1"/>
</dbReference>
<protein>
    <submittedName>
        <fullName evidence="9">Uncharacterized protein</fullName>
    </submittedName>
</protein>
<feature type="domain" description="DRBM" evidence="7">
    <location>
        <begin position="446"/>
        <end position="512"/>
    </location>
</feature>
<dbReference type="SMART" id="SM00358">
    <property type="entry name" value="DSRM"/>
    <property type="match status" value="2"/>
</dbReference>
<dbReference type="GO" id="GO:0003677">
    <property type="term" value="F:DNA binding"/>
    <property type="evidence" value="ECO:0007669"/>
    <property type="project" value="UniProtKB-KW"/>
</dbReference>
<evidence type="ECO:0000259" key="8">
    <source>
        <dbReference type="PROSITE" id="PS51703"/>
    </source>
</evidence>
<reference evidence="9 10" key="1">
    <citation type="submission" date="2024-04" db="EMBL/GenBank/DDBJ databases">
        <authorList>
            <person name="Waldvogel A.-M."/>
            <person name="Schoenle A."/>
        </authorList>
    </citation>
    <scope>NUCLEOTIDE SEQUENCE [LARGE SCALE GENOMIC DNA]</scope>
</reference>
<dbReference type="FunFam" id="3.30.460.10:FF:000003">
    <property type="entry name" value="interleukin enhancer-binding factor 3 isoform X2"/>
    <property type="match status" value="1"/>
</dbReference>
<evidence type="ECO:0000256" key="5">
    <source>
        <dbReference type="PROSITE-ProRule" id="PRU00266"/>
    </source>
</evidence>
<dbReference type="SUPFAM" id="SSF54768">
    <property type="entry name" value="dsRNA-binding domain-like"/>
    <property type="match status" value="2"/>
</dbReference>
<keyword evidence="10" id="KW-1185">Reference proteome</keyword>
<evidence type="ECO:0000259" key="7">
    <source>
        <dbReference type="PROSITE" id="PS50137"/>
    </source>
</evidence>
<dbReference type="GO" id="GO:0003725">
    <property type="term" value="F:double-stranded RNA binding"/>
    <property type="evidence" value="ECO:0007669"/>
    <property type="project" value="TreeGrafter"/>
</dbReference>
<dbReference type="GO" id="GO:0071011">
    <property type="term" value="C:precatalytic spliceosome"/>
    <property type="evidence" value="ECO:0007669"/>
    <property type="project" value="TreeGrafter"/>
</dbReference>
<dbReference type="Gene3D" id="3.30.460.10">
    <property type="entry name" value="Beta Polymerase, domain 2"/>
    <property type="match status" value="1"/>
</dbReference>
<dbReference type="EMBL" id="OZ035825">
    <property type="protein sequence ID" value="CAL1602020.1"/>
    <property type="molecule type" value="Genomic_DNA"/>
</dbReference>
<evidence type="ECO:0000256" key="1">
    <source>
        <dbReference type="ARBA" id="ARBA00004496"/>
    </source>
</evidence>
<gene>
    <name evidence="9" type="ORF">KC01_LOCUS29867</name>
</gene>
<dbReference type="FunFam" id="1.10.1410.40:FF:000001">
    <property type="entry name" value="interleukin enhancer-binding factor 3 isoform X1"/>
    <property type="match status" value="1"/>
</dbReference>
<dbReference type="Proteomes" id="UP001497482">
    <property type="component" value="Chromosome 3"/>
</dbReference>
<evidence type="ECO:0000256" key="4">
    <source>
        <dbReference type="ARBA" id="ARBA00023125"/>
    </source>
</evidence>
<dbReference type="PANTHER" id="PTHR45762:SF4">
    <property type="entry name" value="INTERLEUKIN ENHANCER-BINDING FACTOR 3"/>
    <property type="match status" value="1"/>
</dbReference>
<name>A0AAV2LLJ3_KNICA</name>
<feature type="region of interest" description="Disordered" evidence="6">
    <location>
        <begin position="384"/>
        <end position="439"/>
    </location>
</feature>
<accession>A0AAV2LLJ3</accession>
<comment type="subcellular location">
    <subcellularLocation>
        <location evidence="1">Cytoplasm</location>
    </subcellularLocation>
</comment>
<dbReference type="GO" id="GO:0003727">
    <property type="term" value="F:single-stranded RNA binding"/>
    <property type="evidence" value="ECO:0007669"/>
    <property type="project" value="TreeGrafter"/>
</dbReference>
<dbReference type="PROSITE" id="PS50137">
    <property type="entry name" value="DS_RBD"/>
    <property type="match status" value="2"/>
</dbReference>
<dbReference type="GO" id="GO:0005737">
    <property type="term" value="C:cytoplasm"/>
    <property type="evidence" value="ECO:0007669"/>
    <property type="project" value="UniProtKB-SubCell"/>
</dbReference>